<keyword evidence="6" id="KW-0418">Kinase</keyword>
<dbReference type="Gene3D" id="3.30.565.10">
    <property type="entry name" value="Histidine kinase-like ATPase, C-terminal domain"/>
    <property type="match status" value="1"/>
</dbReference>
<dbReference type="Pfam" id="PF02518">
    <property type="entry name" value="HATPase_c"/>
    <property type="match status" value="1"/>
</dbReference>
<dbReference type="SMART" id="SM00388">
    <property type="entry name" value="HisKA"/>
    <property type="match status" value="1"/>
</dbReference>
<evidence type="ECO:0000256" key="5">
    <source>
        <dbReference type="ARBA" id="ARBA00022679"/>
    </source>
</evidence>
<gene>
    <name evidence="9" type="ORF">AL504_19475</name>
</gene>
<dbReference type="InterPro" id="IPR036890">
    <property type="entry name" value="HATPase_C_sf"/>
</dbReference>
<dbReference type="FunFam" id="3.30.565.10:FF:000006">
    <property type="entry name" value="Sensor histidine kinase WalK"/>
    <property type="match status" value="1"/>
</dbReference>
<keyword evidence="7" id="KW-1133">Transmembrane helix</keyword>
<accession>A0A0X8P166</accession>
<dbReference type="CDD" id="cd00075">
    <property type="entry name" value="HATPase"/>
    <property type="match status" value="1"/>
</dbReference>
<dbReference type="SUPFAM" id="SSF55785">
    <property type="entry name" value="PYP-like sensor domain (PAS domain)"/>
    <property type="match status" value="1"/>
</dbReference>
<dbReference type="EC" id="2.7.13.3" evidence="3"/>
<dbReference type="InterPro" id="IPR036097">
    <property type="entry name" value="HisK_dim/P_sf"/>
</dbReference>
<dbReference type="Proteomes" id="UP000060602">
    <property type="component" value="Chromosome"/>
</dbReference>
<dbReference type="GO" id="GO:0000155">
    <property type="term" value="F:phosphorelay sensor kinase activity"/>
    <property type="evidence" value="ECO:0007669"/>
    <property type="project" value="InterPro"/>
</dbReference>
<dbReference type="GO" id="GO:0005886">
    <property type="term" value="C:plasma membrane"/>
    <property type="evidence" value="ECO:0007669"/>
    <property type="project" value="UniProtKB-SubCell"/>
</dbReference>
<name>A0A0X8P166_ALCXX</name>
<proteinExistence type="predicted"/>
<sequence>MADAADSNDRASRSGLWLTVALALLAALLGSFNGLGRIDQILYDRAVALTGRDMSPDIVIVAIDDTSIDALGRWPWRRAVHAALLDRLQGARAVGLDLIFAEPDTTHPGDDAILADSLRRNGRTVLPVVLDRLAYPPSISTPIPILAQAAAGSGFINANLDADGVLRSAMLTARFAGERWQHFALSMLDVGGQTAMADRLLRRAGKDGGILIPYAGPAAHTRAVSYLSVLRGDVPPEQLRGKYVLVGAWATGLGDAYTTPVSHEVSGMPGVEIIANLLQAANDDIAFRPPAPWLNALFSALPVLLACLALWRLSPNLALLVNIGLLALVLLASLLLLGHSYQWFAPTAALVGVALCYPLWSWRSQEAALRYMDNELRRLQREYPPVLNEARAQSGGPSASLESRVGELRRALARVRNLRRFLADGLDGMPDATLVFDQDGRMQFRNQAAVMYFQRLGMRPPRVGHPAIHLLEKTIGDDATRQRVAQVLSGQGAAAEQSPWSADLEVRDHAGRDLILKCVPIHTAEGNFAGTVATLTDISGIRQAERQREETLRFISHDMRAPQSSILALVEMKQDGAPQDGRDDTLTRIAALANRTLHLVDDFVHLTRAESMAINAVDLDLGSLLQDGVDEFWAAAHKRGITLAVAPSLPVAYVRGDQTLLMRALSNLIDNAIKYSPADTRITCDIDQASGYWRVHIRDQGQGIAAQDLARLFEPFARVGVATRGDVGGAGLGLAFVRTVAQRHGGEVEVTSEAGAGSVFTLRLPMAPEDGTAQD</sequence>
<dbReference type="SMART" id="SM01080">
    <property type="entry name" value="CHASE2"/>
    <property type="match status" value="1"/>
</dbReference>
<dbReference type="GO" id="GO:0030295">
    <property type="term" value="F:protein kinase activator activity"/>
    <property type="evidence" value="ECO:0007669"/>
    <property type="project" value="TreeGrafter"/>
</dbReference>
<dbReference type="GO" id="GO:0007234">
    <property type="term" value="P:osmosensory signaling via phosphorelay pathway"/>
    <property type="evidence" value="ECO:0007669"/>
    <property type="project" value="TreeGrafter"/>
</dbReference>
<evidence type="ECO:0000256" key="2">
    <source>
        <dbReference type="ARBA" id="ARBA00004429"/>
    </source>
</evidence>
<feature type="domain" description="Histidine kinase" evidence="8">
    <location>
        <begin position="554"/>
        <end position="768"/>
    </location>
</feature>
<evidence type="ECO:0000256" key="6">
    <source>
        <dbReference type="ARBA" id="ARBA00022777"/>
    </source>
</evidence>
<dbReference type="SUPFAM" id="SSF55874">
    <property type="entry name" value="ATPase domain of HSP90 chaperone/DNA topoisomerase II/histidine kinase"/>
    <property type="match status" value="1"/>
</dbReference>
<organism evidence="9 10">
    <name type="scientific">Alcaligenes xylosoxydans xylosoxydans</name>
    <name type="common">Achromobacter xylosoxidans</name>
    <dbReference type="NCBI Taxonomy" id="85698"/>
    <lineage>
        <taxon>Bacteria</taxon>
        <taxon>Pseudomonadati</taxon>
        <taxon>Pseudomonadota</taxon>
        <taxon>Betaproteobacteria</taxon>
        <taxon>Burkholderiales</taxon>
        <taxon>Alcaligenaceae</taxon>
        <taxon>Achromobacter</taxon>
    </lineage>
</organism>
<dbReference type="Pfam" id="PF05226">
    <property type="entry name" value="CHASE2"/>
    <property type="match status" value="1"/>
</dbReference>
<evidence type="ECO:0000313" key="9">
    <source>
        <dbReference type="EMBL" id="AMG37997.1"/>
    </source>
</evidence>
<dbReference type="PIRSF" id="PIRSF037347">
    <property type="entry name" value="STHK_CHASE2_PAS_prd"/>
    <property type="match status" value="1"/>
</dbReference>
<dbReference type="SUPFAM" id="SSF47384">
    <property type="entry name" value="Homodimeric domain of signal transducing histidine kinase"/>
    <property type="match status" value="1"/>
</dbReference>
<dbReference type="Pfam" id="PF00512">
    <property type="entry name" value="HisKA"/>
    <property type="match status" value="1"/>
</dbReference>
<comment type="catalytic activity">
    <reaction evidence="1">
        <text>ATP + protein L-histidine = ADP + protein N-phospho-L-histidine.</text>
        <dbReference type="EC" id="2.7.13.3"/>
    </reaction>
</comment>
<keyword evidence="4" id="KW-0597">Phosphoprotein</keyword>
<keyword evidence="7" id="KW-0812">Transmembrane</keyword>
<keyword evidence="5" id="KW-0808">Transferase</keyword>
<dbReference type="Gene3D" id="1.10.287.130">
    <property type="match status" value="1"/>
</dbReference>
<comment type="subcellular location">
    <subcellularLocation>
        <location evidence="2">Cell inner membrane</location>
        <topology evidence="2">Multi-pass membrane protein</topology>
    </subcellularLocation>
</comment>
<protein>
    <recommendedName>
        <fullName evidence="3">histidine kinase</fullName>
        <ecNumber evidence="3">2.7.13.3</ecNumber>
    </recommendedName>
</protein>
<feature type="transmembrane region" description="Helical" evidence="7">
    <location>
        <begin position="16"/>
        <end position="35"/>
    </location>
</feature>
<feature type="transmembrane region" description="Helical" evidence="7">
    <location>
        <begin position="343"/>
        <end position="362"/>
    </location>
</feature>
<dbReference type="PRINTS" id="PR00344">
    <property type="entry name" value="BCTRLSENSOR"/>
</dbReference>
<dbReference type="AlphaFoldDB" id="A0A0X8P166"/>
<evidence type="ECO:0000256" key="3">
    <source>
        <dbReference type="ARBA" id="ARBA00012438"/>
    </source>
</evidence>
<evidence type="ECO:0000259" key="8">
    <source>
        <dbReference type="PROSITE" id="PS50109"/>
    </source>
</evidence>
<dbReference type="PANTHER" id="PTHR42878">
    <property type="entry name" value="TWO-COMPONENT HISTIDINE KINASE"/>
    <property type="match status" value="1"/>
</dbReference>
<dbReference type="InterPro" id="IPR007890">
    <property type="entry name" value="CHASE2"/>
</dbReference>
<dbReference type="PANTHER" id="PTHR42878:SF13">
    <property type="entry name" value="HISTIDINE KINASE"/>
    <property type="match status" value="1"/>
</dbReference>
<dbReference type="EMBL" id="CP014060">
    <property type="protein sequence ID" value="AMG37997.1"/>
    <property type="molecule type" value="Genomic_DNA"/>
</dbReference>
<dbReference type="GO" id="GO:0000156">
    <property type="term" value="F:phosphorelay response regulator activity"/>
    <property type="evidence" value="ECO:0007669"/>
    <property type="project" value="TreeGrafter"/>
</dbReference>
<evidence type="ECO:0000313" key="10">
    <source>
        <dbReference type="Proteomes" id="UP000060602"/>
    </source>
</evidence>
<dbReference type="InterPro" id="IPR035965">
    <property type="entry name" value="PAS-like_dom_sf"/>
</dbReference>
<dbReference type="InterPro" id="IPR005467">
    <property type="entry name" value="His_kinase_dom"/>
</dbReference>
<dbReference type="RefSeq" id="WP_061072898.1">
    <property type="nucleotide sequence ID" value="NZ_CP014060.2"/>
</dbReference>
<feature type="transmembrane region" description="Helical" evidence="7">
    <location>
        <begin position="317"/>
        <end position="336"/>
    </location>
</feature>
<dbReference type="InterPro" id="IPR003594">
    <property type="entry name" value="HATPase_dom"/>
</dbReference>
<evidence type="ECO:0000256" key="1">
    <source>
        <dbReference type="ARBA" id="ARBA00000085"/>
    </source>
</evidence>
<dbReference type="InterPro" id="IPR003661">
    <property type="entry name" value="HisK_dim/P_dom"/>
</dbReference>
<dbReference type="CDD" id="cd00082">
    <property type="entry name" value="HisKA"/>
    <property type="match status" value="1"/>
</dbReference>
<reference evidence="10" key="1">
    <citation type="submission" date="2015-12" db="EMBL/GenBank/DDBJ databases">
        <title>FDA dAtabase for Regulatory Grade micrObial Sequences (FDA-ARGOS): Supporting development and validation of Infectious Disease Dx tests.</title>
        <authorList>
            <person name="Case J."/>
            <person name="Tallon L."/>
            <person name="Sadzewicz L."/>
            <person name="Sengamalay N."/>
            <person name="Ott S."/>
            <person name="Godinez A."/>
            <person name="Nagaraj S."/>
            <person name="Nadendla S."/>
            <person name="Sichtig H."/>
        </authorList>
    </citation>
    <scope>NUCLEOTIDE SEQUENCE [LARGE SCALE GENOMIC DNA]</scope>
    <source>
        <strain evidence="10">FDAARGOS_147</strain>
    </source>
</reference>
<feature type="transmembrane region" description="Helical" evidence="7">
    <location>
        <begin position="293"/>
        <end position="311"/>
    </location>
</feature>
<dbReference type="PROSITE" id="PS50109">
    <property type="entry name" value="HIS_KIN"/>
    <property type="match status" value="1"/>
</dbReference>
<dbReference type="InterPro" id="IPR050351">
    <property type="entry name" value="BphY/WalK/GraS-like"/>
</dbReference>
<dbReference type="SMART" id="SM00387">
    <property type="entry name" value="HATPase_c"/>
    <property type="match status" value="1"/>
</dbReference>
<evidence type="ECO:0000256" key="7">
    <source>
        <dbReference type="SAM" id="Phobius"/>
    </source>
</evidence>
<keyword evidence="7" id="KW-0472">Membrane</keyword>
<dbReference type="InterPro" id="IPR017181">
    <property type="entry name" value="Sig_transdc_His_kin_CHASE2"/>
</dbReference>
<evidence type="ECO:0000256" key="4">
    <source>
        <dbReference type="ARBA" id="ARBA00022553"/>
    </source>
</evidence>
<dbReference type="Gene3D" id="3.30.450.20">
    <property type="entry name" value="PAS domain"/>
    <property type="match status" value="1"/>
</dbReference>
<dbReference type="InterPro" id="IPR004358">
    <property type="entry name" value="Sig_transdc_His_kin-like_C"/>
</dbReference>